<name>A0A8J2NKY2_9HEXA</name>
<organism evidence="3 4">
    <name type="scientific">Allacma fusca</name>
    <dbReference type="NCBI Taxonomy" id="39272"/>
    <lineage>
        <taxon>Eukaryota</taxon>
        <taxon>Metazoa</taxon>
        <taxon>Ecdysozoa</taxon>
        <taxon>Arthropoda</taxon>
        <taxon>Hexapoda</taxon>
        <taxon>Collembola</taxon>
        <taxon>Symphypleona</taxon>
        <taxon>Sminthuridae</taxon>
        <taxon>Allacma</taxon>
    </lineage>
</organism>
<proteinExistence type="predicted"/>
<dbReference type="InterPro" id="IPR050344">
    <property type="entry name" value="Peptidase_M1_aminopeptidases"/>
</dbReference>
<evidence type="ECO:0000313" key="4">
    <source>
        <dbReference type="Proteomes" id="UP000708208"/>
    </source>
</evidence>
<keyword evidence="1" id="KW-0031">Aminopeptidase</keyword>
<dbReference type="EMBL" id="CAJVCH010041744">
    <property type="protein sequence ID" value="CAG7716866.1"/>
    <property type="molecule type" value="Genomic_DNA"/>
</dbReference>
<dbReference type="GO" id="GO:0008270">
    <property type="term" value="F:zinc ion binding"/>
    <property type="evidence" value="ECO:0007669"/>
    <property type="project" value="InterPro"/>
</dbReference>
<keyword evidence="4" id="KW-1185">Reference proteome</keyword>
<evidence type="ECO:0000256" key="1">
    <source>
        <dbReference type="ARBA" id="ARBA00022438"/>
    </source>
</evidence>
<dbReference type="GO" id="GO:0005737">
    <property type="term" value="C:cytoplasm"/>
    <property type="evidence" value="ECO:0007669"/>
    <property type="project" value="TreeGrafter"/>
</dbReference>
<evidence type="ECO:0000313" key="3">
    <source>
        <dbReference type="EMBL" id="CAG7716866.1"/>
    </source>
</evidence>
<keyword evidence="1" id="KW-0378">Hydrolase</keyword>
<dbReference type="GO" id="GO:0005615">
    <property type="term" value="C:extracellular space"/>
    <property type="evidence" value="ECO:0007669"/>
    <property type="project" value="TreeGrafter"/>
</dbReference>
<feature type="domain" description="Peptidase M1 membrane alanine aminopeptidase" evidence="2">
    <location>
        <begin position="1"/>
        <end position="50"/>
    </location>
</feature>
<dbReference type="InterPro" id="IPR014782">
    <property type="entry name" value="Peptidase_M1_dom"/>
</dbReference>
<comment type="caution">
    <text evidence="3">The sequence shown here is derived from an EMBL/GenBank/DDBJ whole genome shotgun (WGS) entry which is preliminary data.</text>
</comment>
<dbReference type="GO" id="GO:0042277">
    <property type="term" value="F:peptide binding"/>
    <property type="evidence" value="ECO:0007669"/>
    <property type="project" value="TreeGrafter"/>
</dbReference>
<accession>A0A8J2NKY2</accession>
<dbReference type="PANTHER" id="PTHR11533">
    <property type="entry name" value="PROTEASE M1 ZINC METALLOPROTEASE"/>
    <property type="match status" value="1"/>
</dbReference>
<keyword evidence="1" id="KW-0645">Protease</keyword>
<protein>
    <recommendedName>
        <fullName evidence="2">Peptidase M1 membrane alanine aminopeptidase domain-containing protein</fullName>
    </recommendedName>
</protein>
<gene>
    <name evidence="3" type="ORF">AFUS01_LOCUS6352</name>
</gene>
<dbReference type="Proteomes" id="UP000708208">
    <property type="component" value="Unassembled WGS sequence"/>
</dbReference>
<dbReference type="PANTHER" id="PTHR11533:SF276">
    <property type="entry name" value="GLUTAMYL AMINOPEPTIDASE"/>
    <property type="match status" value="1"/>
</dbReference>
<dbReference type="GO" id="GO:0043171">
    <property type="term" value="P:peptide catabolic process"/>
    <property type="evidence" value="ECO:0007669"/>
    <property type="project" value="TreeGrafter"/>
</dbReference>
<dbReference type="GO" id="GO:0016020">
    <property type="term" value="C:membrane"/>
    <property type="evidence" value="ECO:0007669"/>
    <property type="project" value="TreeGrafter"/>
</dbReference>
<sequence length="50" mass="5687">MDSIYIPQFPSGAMENWGLITYRVDKFMYYKGVSTEANRAQVASTVAHEL</sequence>
<feature type="non-terminal residue" evidence="3">
    <location>
        <position position="1"/>
    </location>
</feature>
<dbReference type="Pfam" id="PF01433">
    <property type="entry name" value="Peptidase_M1"/>
    <property type="match status" value="1"/>
</dbReference>
<dbReference type="OrthoDB" id="10031169at2759"/>
<feature type="non-terminal residue" evidence="3">
    <location>
        <position position="50"/>
    </location>
</feature>
<reference evidence="3" key="1">
    <citation type="submission" date="2021-06" db="EMBL/GenBank/DDBJ databases">
        <authorList>
            <person name="Hodson N. C."/>
            <person name="Mongue J. A."/>
            <person name="Jaron S. K."/>
        </authorList>
    </citation>
    <scope>NUCLEOTIDE SEQUENCE</scope>
</reference>
<dbReference type="GO" id="GO:0070006">
    <property type="term" value="F:metalloaminopeptidase activity"/>
    <property type="evidence" value="ECO:0007669"/>
    <property type="project" value="TreeGrafter"/>
</dbReference>
<evidence type="ECO:0000259" key="2">
    <source>
        <dbReference type="Pfam" id="PF01433"/>
    </source>
</evidence>
<dbReference type="AlphaFoldDB" id="A0A8J2NKY2"/>
<dbReference type="GO" id="GO:0006508">
    <property type="term" value="P:proteolysis"/>
    <property type="evidence" value="ECO:0007669"/>
    <property type="project" value="TreeGrafter"/>
</dbReference>